<reference evidence="4 5" key="1">
    <citation type="submission" date="2016-11" db="EMBL/GenBank/DDBJ databases">
        <authorList>
            <person name="Jaros S."/>
            <person name="Januszkiewicz K."/>
            <person name="Wedrychowicz H."/>
        </authorList>
    </citation>
    <scope>NUCLEOTIDE SEQUENCE [LARGE SCALE GENOMIC DNA]</scope>
    <source>
        <strain evidence="4 5">DSM 46144</strain>
    </source>
</reference>
<dbReference type="GO" id="GO:0015225">
    <property type="term" value="F:biotin transmembrane transporter activity"/>
    <property type="evidence" value="ECO:0007669"/>
    <property type="project" value="UniProtKB-UniRule"/>
</dbReference>
<gene>
    <name evidence="4" type="ORF">SAMN05443668_10180</name>
</gene>
<name>A0A1M7H5Q5_9ACTN</name>
<feature type="transmembrane region" description="Helical" evidence="3">
    <location>
        <begin position="25"/>
        <end position="45"/>
    </location>
</feature>
<evidence type="ECO:0000256" key="2">
    <source>
        <dbReference type="PIRNR" id="PIRNR016661"/>
    </source>
</evidence>
<feature type="transmembrane region" description="Helical" evidence="3">
    <location>
        <begin position="169"/>
        <end position="189"/>
    </location>
</feature>
<dbReference type="Gene3D" id="1.10.1760.20">
    <property type="match status" value="1"/>
</dbReference>
<keyword evidence="3" id="KW-0812">Transmembrane</keyword>
<feature type="transmembrane region" description="Helical" evidence="3">
    <location>
        <begin position="101"/>
        <end position="118"/>
    </location>
</feature>
<dbReference type="InterPro" id="IPR003784">
    <property type="entry name" value="BioY"/>
</dbReference>
<keyword evidence="3" id="KW-1133">Transmembrane helix</keyword>
<dbReference type="RefSeq" id="WP_073250199.1">
    <property type="nucleotide sequence ID" value="NZ_FRCS01000001.1"/>
</dbReference>
<evidence type="ECO:0000313" key="4">
    <source>
        <dbReference type="EMBL" id="SHM23875.1"/>
    </source>
</evidence>
<comment type="subcellular location">
    <subcellularLocation>
        <location evidence="2">Cell membrane</location>
        <topology evidence="2">Multi-pass membrane protein</topology>
    </subcellularLocation>
</comment>
<protein>
    <recommendedName>
        <fullName evidence="2">Biotin transporter</fullName>
    </recommendedName>
</protein>
<dbReference type="GO" id="GO:0005886">
    <property type="term" value="C:plasma membrane"/>
    <property type="evidence" value="ECO:0007669"/>
    <property type="project" value="UniProtKB-SubCell"/>
</dbReference>
<organism evidence="4 5">
    <name type="scientific">Cryptosporangium aurantiacum</name>
    <dbReference type="NCBI Taxonomy" id="134849"/>
    <lineage>
        <taxon>Bacteria</taxon>
        <taxon>Bacillati</taxon>
        <taxon>Actinomycetota</taxon>
        <taxon>Actinomycetes</taxon>
        <taxon>Cryptosporangiales</taxon>
        <taxon>Cryptosporangiaceae</taxon>
        <taxon>Cryptosporangium</taxon>
    </lineage>
</organism>
<dbReference type="PIRSF" id="PIRSF016661">
    <property type="entry name" value="BioY"/>
    <property type="match status" value="1"/>
</dbReference>
<dbReference type="Pfam" id="PF02632">
    <property type="entry name" value="BioY"/>
    <property type="match status" value="1"/>
</dbReference>
<dbReference type="PANTHER" id="PTHR34295">
    <property type="entry name" value="BIOTIN TRANSPORTER BIOY"/>
    <property type="match status" value="1"/>
</dbReference>
<sequence length="195" mass="20069">MTTLSVTRSPRVLADVLPGGLVRDAALVGGSALFVGLFAQIAIPLSFTPVPLTGQTFAVLLSVAALGPARGVLGMLVYALVGMAGVPWFAQQTSGWSMPSFGFVLGFILAAAVVGALAKRGADRTPLRAVPLMIAGNLALYAIGVPWLMASLDVSFAKAVDLGLTPFLIGDAIKIVLAAVLLPGAWALVRRFDRG</sequence>
<dbReference type="STRING" id="134849.SAMN05443668_10180"/>
<dbReference type="AlphaFoldDB" id="A0A1M7H5Q5"/>
<keyword evidence="2 3" id="KW-0472">Membrane</keyword>
<proteinExistence type="inferred from homology"/>
<keyword evidence="2" id="KW-0813">Transport</keyword>
<feature type="transmembrane region" description="Helical" evidence="3">
    <location>
        <begin position="57"/>
        <end position="81"/>
    </location>
</feature>
<dbReference type="OrthoDB" id="1496139at2"/>
<feature type="transmembrane region" description="Helical" evidence="3">
    <location>
        <begin position="130"/>
        <end position="149"/>
    </location>
</feature>
<dbReference type="EMBL" id="FRCS01000001">
    <property type="protein sequence ID" value="SHM23875.1"/>
    <property type="molecule type" value="Genomic_DNA"/>
</dbReference>
<keyword evidence="5" id="KW-1185">Reference proteome</keyword>
<dbReference type="Proteomes" id="UP000184440">
    <property type="component" value="Unassembled WGS sequence"/>
</dbReference>
<accession>A0A1M7H5Q5</accession>
<keyword evidence="2" id="KW-1003">Cell membrane</keyword>
<dbReference type="PANTHER" id="PTHR34295:SF1">
    <property type="entry name" value="BIOTIN TRANSPORTER BIOY"/>
    <property type="match status" value="1"/>
</dbReference>
<evidence type="ECO:0000313" key="5">
    <source>
        <dbReference type="Proteomes" id="UP000184440"/>
    </source>
</evidence>
<evidence type="ECO:0000256" key="3">
    <source>
        <dbReference type="SAM" id="Phobius"/>
    </source>
</evidence>
<comment type="similarity">
    <text evidence="1 2">Belongs to the BioY family.</text>
</comment>
<evidence type="ECO:0000256" key="1">
    <source>
        <dbReference type="ARBA" id="ARBA00010692"/>
    </source>
</evidence>